<feature type="compositionally biased region" description="Basic and acidic residues" evidence="1">
    <location>
        <begin position="1949"/>
        <end position="1958"/>
    </location>
</feature>
<feature type="region of interest" description="Disordered" evidence="1">
    <location>
        <begin position="1"/>
        <end position="55"/>
    </location>
</feature>
<accession>B7G6M5</accession>
<feature type="region of interest" description="Disordered" evidence="1">
    <location>
        <begin position="1944"/>
        <end position="1964"/>
    </location>
</feature>
<organism evidence="3 4">
    <name type="scientific">Phaeodactylum tricornutum (strain CCAP 1055/1)</name>
    <dbReference type="NCBI Taxonomy" id="556484"/>
    <lineage>
        <taxon>Eukaryota</taxon>
        <taxon>Sar</taxon>
        <taxon>Stramenopiles</taxon>
        <taxon>Ochrophyta</taxon>
        <taxon>Bacillariophyta</taxon>
        <taxon>Bacillariophyceae</taxon>
        <taxon>Bacillariophycidae</taxon>
        <taxon>Naviculales</taxon>
        <taxon>Phaeodactylaceae</taxon>
        <taxon>Phaeodactylum</taxon>
    </lineage>
</organism>
<feature type="region of interest" description="Disordered" evidence="1">
    <location>
        <begin position="1355"/>
        <end position="1402"/>
    </location>
</feature>
<reference evidence="3 4" key="1">
    <citation type="journal article" date="2008" name="Nature">
        <title>The Phaeodactylum genome reveals the evolutionary history of diatom genomes.</title>
        <authorList>
            <person name="Bowler C."/>
            <person name="Allen A.E."/>
            <person name="Badger J.H."/>
            <person name="Grimwood J."/>
            <person name="Jabbari K."/>
            <person name="Kuo A."/>
            <person name="Maheswari U."/>
            <person name="Martens C."/>
            <person name="Maumus F."/>
            <person name="Otillar R.P."/>
            <person name="Rayko E."/>
            <person name="Salamov A."/>
            <person name="Vandepoele K."/>
            <person name="Beszteri B."/>
            <person name="Gruber A."/>
            <person name="Heijde M."/>
            <person name="Katinka M."/>
            <person name="Mock T."/>
            <person name="Valentin K."/>
            <person name="Verret F."/>
            <person name="Berges J.A."/>
            <person name="Brownlee C."/>
            <person name="Cadoret J.P."/>
            <person name="Chiovitti A."/>
            <person name="Choi C.J."/>
            <person name="Coesel S."/>
            <person name="De Martino A."/>
            <person name="Detter J.C."/>
            <person name="Durkin C."/>
            <person name="Falciatore A."/>
            <person name="Fournet J."/>
            <person name="Haruta M."/>
            <person name="Huysman M.J."/>
            <person name="Jenkins B.D."/>
            <person name="Jiroutova K."/>
            <person name="Jorgensen R.E."/>
            <person name="Joubert Y."/>
            <person name="Kaplan A."/>
            <person name="Kroger N."/>
            <person name="Kroth P.G."/>
            <person name="La Roche J."/>
            <person name="Lindquist E."/>
            <person name="Lommer M."/>
            <person name="Martin-Jezequel V."/>
            <person name="Lopez P.J."/>
            <person name="Lucas S."/>
            <person name="Mangogna M."/>
            <person name="McGinnis K."/>
            <person name="Medlin L.K."/>
            <person name="Montsant A."/>
            <person name="Oudot-Le Secq M.P."/>
            <person name="Napoli C."/>
            <person name="Obornik M."/>
            <person name="Parker M.S."/>
            <person name="Petit J.L."/>
            <person name="Porcel B.M."/>
            <person name="Poulsen N."/>
            <person name="Robison M."/>
            <person name="Rychlewski L."/>
            <person name="Rynearson T.A."/>
            <person name="Schmutz J."/>
            <person name="Shapiro H."/>
            <person name="Siaut M."/>
            <person name="Stanley M."/>
            <person name="Sussman M.R."/>
            <person name="Taylor A.R."/>
            <person name="Vardi A."/>
            <person name="von Dassow P."/>
            <person name="Vyverman W."/>
            <person name="Willis A."/>
            <person name="Wyrwicz L.S."/>
            <person name="Rokhsar D.S."/>
            <person name="Weissenbach J."/>
            <person name="Armbrust E.V."/>
            <person name="Green B.R."/>
            <person name="Van de Peer Y."/>
            <person name="Grigoriev I.V."/>
        </authorList>
    </citation>
    <scope>NUCLEOTIDE SEQUENCE [LARGE SCALE GENOMIC DNA]</scope>
    <source>
        <strain evidence="3 4">CCAP 1055/1</strain>
    </source>
</reference>
<gene>
    <name evidence="3" type="ORF">PHATRDRAFT_38712</name>
</gene>
<evidence type="ECO:0000256" key="1">
    <source>
        <dbReference type="SAM" id="MobiDB-lite"/>
    </source>
</evidence>
<sequence length="1998" mass="221545">MRCPRKVTPAVPAPAAATDSPADAASASEEEEEFGGFDSSDGQEPSGTAPSLPASSDDEVAAAMFNNGIKSSDDFRLLTKEDINDLCMRLKMGSMHTKRILVFAKWMHHAPNSVDVAKEFTASVLRFEMMTRAAASYDNVTTTAAKAEKSATSLLPEPFDGSQKKWLTFRYGFEAWAGASGSTFTACIAHHSDRYSKADPTGPHTSPRDVSDLFALSPVVNITRNATIFYTLMSLTSAGDAWGLVEPHEHTKDGRSAWISLCAFYEGTSQVGLTTEQARAIVMESVYIGLSKQFSFTKYVARHISANNALLRNKEGYSDAQKTNFFLKGITDPALLPYKATAEARLDDGNFNRVVNYMRTSATKLSSKDRSDSRNWEALTPAIRESILSAKRSIPPPGREAKRAKSSDTDNSSSTVESYSQPPSSKKPIRKHTCETHVQVDSSTPETLLRDAPTDISPHVTTKKVTFGAGVLFGRYANRVSLNRMVRSGSHFDQAPWRKSDFRLNDATLVRIRQNRSRGTKTPTNYGEAVIDTGADTVCVGAGYSVLSYTGRSVSLRGFHDDGETFDCERIPVVTAATAYDYDDGTTVILIFHEALNLGPTQTTSLINLNQIRHAGHQTDDIPKFLSQGKSLHGIETLDGDYIPFELKGHASLLYSRVPTQHELDNCQHIDLTCDQPWDPNSKDWEDNEAKYTRHDRSRRACYTNSVPVDILPDWPPLPVSPGSVVPDFHNRVMNCHGIVPCDMSPSDVRPRDVNTVNGGWSLHKGEVSRMEVNSVLLHEIPRYNDVLLTVLVSRQTTAAYRAEFSKPTLSPSQGNVKLGTSVPRPITLPTLFVLHKVSEVSKETFIGLCSASLEAATTILLTTGIENPLVLQGLSLLARSDITHSSKTATEVVEGSEPVLATSTAQPKTWLVTHFNMVTATRTTSNASAFAHLLDTVLALPATSPIRSSLVLHELDDLDGLLSIFEGQIETLEYLPVSSEGDATPVPIKLRMGHQQLLRYLLLWIRQLAHDKGGPLSNYELISLMKEDFSLFRRSPSTHLPNAVPTPSSQSSTPSTMVGNSSRSAVADFKRGVIRDKTHYPVLKDDRYWDNFYRTFVVTAVSHNVDNVLDPAYSPTNTDDILLFREQKKFVYSALEHCLQTDMGKNIVREHAFDFDAQTVFAKVVKHYTESTAAKISSGTTLSWTGTAEAFILHWKNHLRIYNDTVPVTEKLPPQLCLSLLESSVRDVSELRQVNTTANLDLAKGGSPINYENYLSLLLAAATLYDKGNNFSNSRSPKSKRSAFVTETTFPDDEYGVDYDIDLSPSILYEANAHNRRAGDQNRERQSNVNCERPYIPREMWDKLSDDAKEILRGMSSPKEGNASANSKSSSAFHANSHSLTDTGHSSSTDESLHENDNDKFHDCGNDTELLAHLTDHSSNMANGDIRKVLASASSYKQNSKNSLQSNMLEYSISRHSVAETTSSLIDRGANGGLAGSDVIILNKTGRSASITGINDHTLPDLDIVTAAGLVESQHGPIIVILHQYAHHGKGKTIHSSAQLEYYKNIVEDRSRVLGGKQRIITLDDYVIPLHVRQGLAYMDMRPPSNAEFDTLPHVVLTSDVDWDPSIIDNEIDLVTDWHDAIQDLPSDPHVATFDIFSSYDFVHRSTAIDNILSPNQHDMTRNSHNYEALRPCLGWVSANTVQKTIMATTQFAREVYNAPMRKHFKSRFPALNVHRRNEAVATDTIWSDTPAVDNSAKFAQLFVGRRSLVTDIYPMKTDKEFVNALEDNIRHRGAMDKLISDRAKAEISKKVSDITRAYHIDQWQSEPNHQHQNYAERRIATVEANANKILNQTGAPNSTWLLCVSYICYLFNHLAHESLHDRTPLEILNGSTPDISVLLQFHFWEPIYYRLEDPTFPSDGTEKKGHFVGIADSVGDALTYKVLTNDSHKILLRSSVRSALKPSEPNLRLEPHEGESPPKPINFIKSRRTEDGNSYAIHTLPGQWGAFSCTYCQENS</sequence>
<dbReference type="EMBL" id="CM000619">
    <property type="protein sequence ID" value="EEC45491.1"/>
    <property type="molecule type" value="Genomic_DNA"/>
</dbReference>
<feature type="domain" description="Integrase catalytic" evidence="2">
    <location>
        <begin position="1707"/>
        <end position="1874"/>
    </location>
</feature>
<protein>
    <recommendedName>
        <fullName evidence="2">Integrase catalytic domain-containing protein</fullName>
    </recommendedName>
</protein>
<dbReference type="Proteomes" id="UP000000759">
    <property type="component" value="Chromosome 17"/>
</dbReference>
<dbReference type="GO" id="GO:0003676">
    <property type="term" value="F:nucleic acid binding"/>
    <property type="evidence" value="ECO:0007669"/>
    <property type="project" value="InterPro"/>
</dbReference>
<dbReference type="InParanoid" id="B7G6M5"/>
<feature type="compositionally biased region" description="Low complexity" evidence="1">
    <location>
        <begin position="7"/>
        <end position="27"/>
    </location>
</feature>
<feature type="compositionally biased region" description="Polar residues" evidence="1">
    <location>
        <begin position="409"/>
        <end position="424"/>
    </location>
</feature>
<name>B7G6M5_PHATC</name>
<feature type="compositionally biased region" description="Low complexity" evidence="1">
    <location>
        <begin position="1046"/>
        <end position="1057"/>
    </location>
</feature>
<dbReference type="InterPro" id="IPR012337">
    <property type="entry name" value="RNaseH-like_sf"/>
</dbReference>
<feature type="compositionally biased region" description="Basic and acidic residues" evidence="1">
    <location>
        <begin position="399"/>
        <end position="408"/>
    </location>
</feature>
<dbReference type="RefSeq" id="XP_002182755.1">
    <property type="nucleotide sequence ID" value="XM_002182719.1"/>
</dbReference>
<dbReference type="PROSITE" id="PS50994">
    <property type="entry name" value="INTEGRASE"/>
    <property type="match status" value="1"/>
</dbReference>
<feature type="region of interest" description="Disordered" evidence="1">
    <location>
        <begin position="1041"/>
        <end position="1061"/>
    </location>
</feature>
<dbReference type="KEGG" id="pti:PHATRDRAFT_38712"/>
<evidence type="ECO:0000313" key="3">
    <source>
        <dbReference type="EMBL" id="EEC45491.1"/>
    </source>
</evidence>
<feature type="region of interest" description="Disordered" evidence="1">
    <location>
        <begin position="387"/>
        <end position="454"/>
    </location>
</feature>
<dbReference type="SUPFAM" id="SSF53098">
    <property type="entry name" value="Ribonuclease H-like"/>
    <property type="match status" value="1"/>
</dbReference>
<feature type="compositionally biased region" description="Polar residues" evidence="1">
    <location>
        <begin position="1381"/>
        <end position="1391"/>
    </location>
</feature>
<evidence type="ECO:0000259" key="2">
    <source>
        <dbReference type="PROSITE" id="PS50994"/>
    </source>
</evidence>
<reference evidence="4" key="2">
    <citation type="submission" date="2008-08" db="EMBL/GenBank/DDBJ databases">
        <authorList>
            <consortium name="Diatom Consortium"/>
            <person name="Grigoriev I."/>
            <person name="Grimwood J."/>
            <person name="Kuo A."/>
            <person name="Otillar R.P."/>
            <person name="Salamov A."/>
            <person name="Detter J.C."/>
            <person name="Lindquist E."/>
            <person name="Shapiro H."/>
            <person name="Lucas S."/>
            <person name="Glavina del Rio T."/>
            <person name="Pitluck S."/>
            <person name="Rokhsar D."/>
            <person name="Bowler C."/>
        </authorList>
    </citation>
    <scope>GENOME REANNOTATION</scope>
    <source>
        <strain evidence="4">CCAP 1055/1</strain>
    </source>
</reference>
<evidence type="ECO:0000313" key="4">
    <source>
        <dbReference type="Proteomes" id="UP000000759"/>
    </source>
</evidence>
<keyword evidence="4" id="KW-1185">Reference proteome</keyword>
<dbReference type="GO" id="GO:0015074">
    <property type="term" value="P:DNA integration"/>
    <property type="evidence" value="ECO:0007669"/>
    <property type="project" value="InterPro"/>
</dbReference>
<proteinExistence type="predicted"/>
<dbReference type="InterPro" id="IPR001584">
    <property type="entry name" value="Integrase_cat-core"/>
</dbReference>
<feature type="compositionally biased region" description="Low complexity" evidence="1">
    <location>
        <begin position="1363"/>
        <end position="1380"/>
    </location>
</feature>
<dbReference type="GeneID" id="7203776"/>
<feature type="compositionally biased region" description="Basic and acidic residues" evidence="1">
    <location>
        <begin position="1392"/>
        <end position="1402"/>
    </location>
</feature>
<dbReference type="PaxDb" id="2850-Phatr38712"/>
<dbReference type="Gene3D" id="3.30.420.10">
    <property type="entry name" value="Ribonuclease H-like superfamily/Ribonuclease H"/>
    <property type="match status" value="1"/>
</dbReference>
<dbReference type="InterPro" id="IPR036397">
    <property type="entry name" value="RNaseH_sf"/>
</dbReference>